<dbReference type="EMBL" id="JBBWRZ010000006">
    <property type="protein sequence ID" value="KAK8233521.1"/>
    <property type="molecule type" value="Genomic_DNA"/>
</dbReference>
<dbReference type="InterPro" id="IPR013078">
    <property type="entry name" value="His_Pase_superF_clade-1"/>
</dbReference>
<gene>
    <name evidence="2" type="ORF">HDK90DRAFT_486939</name>
</gene>
<dbReference type="SUPFAM" id="SSF53254">
    <property type="entry name" value="Phosphoglycerate mutase-like"/>
    <property type="match status" value="1"/>
</dbReference>
<reference evidence="2 3" key="1">
    <citation type="submission" date="2024-04" db="EMBL/GenBank/DDBJ databases">
        <title>Phyllosticta paracitricarpa is synonymous to the EU quarantine fungus P. citricarpa based on phylogenomic analyses.</title>
        <authorList>
            <consortium name="Lawrence Berkeley National Laboratory"/>
            <person name="Van Ingen-Buijs V.A."/>
            <person name="Van Westerhoven A.C."/>
            <person name="Haridas S."/>
            <person name="Skiadas P."/>
            <person name="Martin F."/>
            <person name="Groenewald J.Z."/>
            <person name="Crous P.W."/>
            <person name="Seidl M.F."/>
        </authorList>
    </citation>
    <scope>NUCLEOTIDE SEQUENCE [LARGE SCALE GENOMIC DNA]</scope>
    <source>
        <strain evidence="2 3">CBS 123374</strain>
    </source>
</reference>
<feature type="region of interest" description="Disordered" evidence="1">
    <location>
        <begin position="348"/>
        <end position="367"/>
    </location>
</feature>
<dbReference type="PANTHER" id="PTHR48100">
    <property type="entry name" value="BROAD-SPECIFICITY PHOSPHATASE YOR283W-RELATED"/>
    <property type="match status" value="1"/>
</dbReference>
<sequence>MLYSRSGPHGRQWGLAWTIRKVVPVLFATTVLLALLFSMGESTRAAYTSSNSSYLKYTTVTGFFLQDDNSTDAKTFDYTEVNLGLINRTYPTDDSFDPSGKKTQWERFANYVSSLNSNAASNEQYKVLIMGRHGEGFHNVAESYYGTPAWDCYWSLLDGNGTITWADAHLTPTGIQQALVANSFWSNALATAGIPAPESYYVSPLARCLATANYTFSNLSLPESRPFAPVIKELLRESLGLHTCDRRSSKTWIHSEYPPWAFEPGFSEDDPLWDANTRESSSHQVARLKTLLDDIFSSDNNTFISLTSHSGSIGAALKALGHRTFSLVTGAVIPVLVKAERLSGQAPYTSIEPSTTGAPSCTANPTPTTAAVSAAASVSATPTSTSL</sequence>
<name>A0ABR1YLZ2_9PEZI</name>
<feature type="compositionally biased region" description="Low complexity" evidence="1">
    <location>
        <begin position="358"/>
        <end position="367"/>
    </location>
</feature>
<feature type="compositionally biased region" description="Polar residues" evidence="1">
    <location>
        <begin position="348"/>
        <end position="357"/>
    </location>
</feature>
<evidence type="ECO:0000313" key="3">
    <source>
        <dbReference type="Proteomes" id="UP001492380"/>
    </source>
</evidence>
<proteinExistence type="predicted"/>
<dbReference type="PANTHER" id="PTHR48100:SF1">
    <property type="entry name" value="HISTIDINE PHOSPHATASE FAMILY PROTEIN-RELATED"/>
    <property type="match status" value="1"/>
</dbReference>
<accession>A0ABR1YLZ2</accession>
<organism evidence="2 3">
    <name type="scientific">Phyllosticta capitalensis</name>
    <dbReference type="NCBI Taxonomy" id="121624"/>
    <lineage>
        <taxon>Eukaryota</taxon>
        <taxon>Fungi</taxon>
        <taxon>Dikarya</taxon>
        <taxon>Ascomycota</taxon>
        <taxon>Pezizomycotina</taxon>
        <taxon>Dothideomycetes</taxon>
        <taxon>Dothideomycetes incertae sedis</taxon>
        <taxon>Botryosphaeriales</taxon>
        <taxon>Phyllostictaceae</taxon>
        <taxon>Phyllosticta</taxon>
    </lineage>
</organism>
<comment type="caution">
    <text evidence="2">The sequence shown here is derived from an EMBL/GenBank/DDBJ whole genome shotgun (WGS) entry which is preliminary data.</text>
</comment>
<dbReference type="InterPro" id="IPR050275">
    <property type="entry name" value="PGM_Phosphatase"/>
</dbReference>
<dbReference type="Pfam" id="PF00300">
    <property type="entry name" value="His_Phos_1"/>
    <property type="match status" value="1"/>
</dbReference>
<keyword evidence="3" id="KW-1185">Reference proteome</keyword>
<dbReference type="InterPro" id="IPR029033">
    <property type="entry name" value="His_PPase_superfam"/>
</dbReference>
<dbReference type="SMART" id="SM00855">
    <property type="entry name" value="PGAM"/>
    <property type="match status" value="1"/>
</dbReference>
<dbReference type="Proteomes" id="UP001492380">
    <property type="component" value="Unassembled WGS sequence"/>
</dbReference>
<protein>
    <submittedName>
        <fullName evidence="2">Histidine phosphatase superfamily</fullName>
    </submittedName>
</protein>
<evidence type="ECO:0000313" key="2">
    <source>
        <dbReference type="EMBL" id="KAK8233521.1"/>
    </source>
</evidence>
<evidence type="ECO:0000256" key="1">
    <source>
        <dbReference type="SAM" id="MobiDB-lite"/>
    </source>
</evidence>
<dbReference type="CDD" id="cd07067">
    <property type="entry name" value="HP_PGM_like"/>
    <property type="match status" value="1"/>
</dbReference>
<dbReference type="Gene3D" id="3.40.50.1240">
    <property type="entry name" value="Phosphoglycerate mutase-like"/>
    <property type="match status" value="1"/>
</dbReference>